<comment type="subcellular location">
    <subcellularLocation>
        <location evidence="3">Membrane</location>
    </subcellularLocation>
</comment>
<dbReference type="InterPro" id="IPR040156">
    <property type="entry name" value="ETF-QO"/>
</dbReference>
<protein>
    <recommendedName>
        <fullName evidence="15">Electron transfer flavoprotein-ubiquinone oxidoreductase</fullName>
        <shortName evidence="15">ETF-QO</shortName>
        <ecNumber evidence="15">1.5.5.1</ecNumber>
    </recommendedName>
</protein>
<accession>A0A832I2Y9</accession>
<keyword evidence="7 15" id="KW-0274">FAD</keyword>
<keyword evidence="10 15" id="KW-0560">Oxidoreductase</keyword>
<dbReference type="GO" id="GO:0046872">
    <property type="term" value="F:metal ion binding"/>
    <property type="evidence" value="ECO:0007669"/>
    <property type="project" value="UniProtKB-KW"/>
</dbReference>
<evidence type="ECO:0000256" key="13">
    <source>
        <dbReference type="ARBA" id="ARBA00023075"/>
    </source>
</evidence>
<dbReference type="InterPro" id="IPR036188">
    <property type="entry name" value="FAD/NAD-bd_sf"/>
</dbReference>
<dbReference type="SUPFAM" id="SSF54373">
    <property type="entry name" value="FAD-linked reductases, C-terminal domain"/>
    <property type="match status" value="1"/>
</dbReference>
<evidence type="ECO:0000256" key="8">
    <source>
        <dbReference type="ARBA" id="ARBA00022946"/>
    </source>
</evidence>
<dbReference type="Gene3D" id="3.30.70.20">
    <property type="match status" value="1"/>
</dbReference>
<feature type="domain" description="4Fe-4S ferredoxin-type" evidence="16">
    <location>
        <begin position="524"/>
        <end position="553"/>
    </location>
</feature>
<evidence type="ECO:0000259" key="16">
    <source>
        <dbReference type="PROSITE" id="PS51379"/>
    </source>
</evidence>
<evidence type="ECO:0000256" key="9">
    <source>
        <dbReference type="ARBA" id="ARBA00022982"/>
    </source>
</evidence>
<evidence type="ECO:0000256" key="1">
    <source>
        <dbReference type="ARBA" id="ARBA00001974"/>
    </source>
</evidence>
<dbReference type="SUPFAM" id="SSF54862">
    <property type="entry name" value="4Fe-4S ferredoxins"/>
    <property type="match status" value="1"/>
</dbReference>
<sequence length="564" mass="60560">MEREVLEFDVQFIGAGPAGLAGAYHLATLIEKHNAAVAQGAPGQALPETTIAVLEKSATVGAHGISGAVMDPRGIRELMPDYRERGCPIASDVTRDDVYFLWETGQFRLPWTPPMLDNHGNHVLSLGNFVAWLAAEAEAKGVLVATEMPAARALVENGRVIGVQVGDKGVNRAGAPKPNHQPGALCHARATVLCEGPRGTLARQLEKTLGLAVGRNPQVYSTGVKELWEMPPGRVQKGRVIHTMGWPLPSHTFGGGFIYGMDDTHWAVGCVTGLDSPDPTTDPHGNLQRMKTHPLVRALLQGGRPVAYGAKAIPEAGWHAMPKLSADGLLLCGDSGGFLNGARLKGIHLAIKSGMLAAETLFDCLLAGDFSKERLASYETRVASSWAGAELRAVRNFHQNFEHGLYAGMLGTGIGMATGGRDLLLRDRAPNHAGHERMKRLRDVHPNGKPAPMKYDGALTFDKLADVYLSGTTHDEDQPVHLVVADTSVCATRCREEYGNPCQHFCPANVYEMVPDETRGAGALRLQINASNCVHCKTCDIADPYQIITWVTPEGGGGPNYKNL</sequence>
<dbReference type="EC" id="1.5.5.1" evidence="15"/>
<evidence type="ECO:0000256" key="3">
    <source>
        <dbReference type="ARBA" id="ARBA00004370"/>
    </source>
</evidence>
<reference evidence="17" key="1">
    <citation type="journal article" date="2020" name="mSystems">
        <title>Genome- and Community-Level Interaction Insights into Carbon Utilization and Element Cycling Functions of Hydrothermarchaeota in Hydrothermal Sediment.</title>
        <authorList>
            <person name="Zhou Z."/>
            <person name="Liu Y."/>
            <person name="Xu W."/>
            <person name="Pan J."/>
            <person name="Luo Z.H."/>
            <person name="Li M."/>
        </authorList>
    </citation>
    <scope>NUCLEOTIDE SEQUENCE [LARGE SCALE GENOMIC DNA]</scope>
    <source>
        <strain evidence="17">SpSt-381</strain>
    </source>
</reference>
<keyword evidence="8" id="KW-0809">Transit peptide</keyword>
<keyword evidence="9 15" id="KW-0249">Electron transport</keyword>
<evidence type="ECO:0000256" key="6">
    <source>
        <dbReference type="ARBA" id="ARBA00022723"/>
    </source>
</evidence>
<evidence type="ECO:0000256" key="7">
    <source>
        <dbReference type="ARBA" id="ARBA00022827"/>
    </source>
</evidence>
<dbReference type="Gene3D" id="3.30.9.90">
    <property type="match status" value="1"/>
</dbReference>
<keyword evidence="11 15" id="KW-0408">Iron</keyword>
<comment type="catalytic activity">
    <reaction evidence="15">
        <text>a ubiquinone + reduced [electron-transfer flavoprotein] = a ubiquinol + oxidized [electron-transfer flavoprotein] + H(+)</text>
        <dbReference type="Rhea" id="RHEA:24052"/>
        <dbReference type="Rhea" id="RHEA-COMP:9565"/>
        <dbReference type="Rhea" id="RHEA-COMP:9566"/>
        <dbReference type="Rhea" id="RHEA-COMP:10685"/>
        <dbReference type="Rhea" id="RHEA-COMP:10686"/>
        <dbReference type="ChEBI" id="CHEBI:15378"/>
        <dbReference type="ChEBI" id="CHEBI:16389"/>
        <dbReference type="ChEBI" id="CHEBI:17976"/>
        <dbReference type="ChEBI" id="CHEBI:57692"/>
        <dbReference type="ChEBI" id="CHEBI:58307"/>
        <dbReference type="EC" id="1.5.5.1"/>
    </reaction>
</comment>
<organism evidence="17">
    <name type="scientific">Eiseniibacteriota bacterium</name>
    <dbReference type="NCBI Taxonomy" id="2212470"/>
    <lineage>
        <taxon>Bacteria</taxon>
        <taxon>Candidatus Eiseniibacteriota</taxon>
    </lineage>
</organism>
<keyword evidence="14" id="KW-0472">Membrane</keyword>
<keyword evidence="6 15" id="KW-0479">Metal-binding</keyword>
<dbReference type="GO" id="GO:0004174">
    <property type="term" value="F:electron-transferring-flavoprotein dehydrogenase activity"/>
    <property type="evidence" value="ECO:0007669"/>
    <property type="project" value="UniProtKB-UniRule"/>
</dbReference>
<dbReference type="GO" id="GO:0016020">
    <property type="term" value="C:membrane"/>
    <property type="evidence" value="ECO:0007669"/>
    <property type="project" value="UniProtKB-SubCell"/>
</dbReference>
<keyword evidence="5 15" id="KW-0285">Flavoprotein</keyword>
<evidence type="ECO:0000256" key="5">
    <source>
        <dbReference type="ARBA" id="ARBA00022630"/>
    </source>
</evidence>
<dbReference type="FunFam" id="3.30.70.20:FF:000015">
    <property type="entry name" value="Electron transfer flavoprotein-ubiquinone oxidoreductase"/>
    <property type="match status" value="1"/>
</dbReference>
<dbReference type="InterPro" id="IPR049398">
    <property type="entry name" value="ETF-QO/FixC_UQ-bd"/>
</dbReference>
<gene>
    <name evidence="17" type="ORF">ENR23_04270</name>
</gene>
<evidence type="ECO:0000256" key="2">
    <source>
        <dbReference type="ARBA" id="ARBA00002819"/>
    </source>
</evidence>
<comment type="cofactor">
    <cofactor evidence="15">
        <name>[4Fe-4S] cluster</name>
        <dbReference type="ChEBI" id="CHEBI:49883"/>
    </cofactor>
    <text evidence="15">Binds 1 [4Fe-4S] cluster.</text>
</comment>
<comment type="caution">
    <text evidence="17">The sequence shown here is derived from an EMBL/GenBank/DDBJ whole genome shotgun (WGS) entry which is preliminary data.</text>
</comment>
<dbReference type="SUPFAM" id="SSF51905">
    <property type="entry name" value="FAD/NAD(P)-binding domain"/>
    <property type="match status" value="1"/>
</dbReference>
<dbReference type="Gene3D" id="3.50.50.60">
    <property type="entry name" value="FAD/NAD(P)-binding domain"/>
    <property type="match status" value="1"/>
</dbReference>
<dbReference type="AlphaFoldDB" id="A0A832I2Y9"/>
<dbReference type="PANTHER" id="PTHR10617:SF107">
    <property type="entry name" value="ELECTRON TRANSFER FLAVOPROTEIN-UBIQUINONE OXIDOREDUCTASE, MITOCHONDRIAL"/>
    <property type="match status" value="1"/>
</dbReference>
<keyword evidence="4 15" id="KW-0813">Transport</keyword>
<evidence type="ECO:0000313" key="17">
    <source>
        <dbReference type="EMBL" id="HGZ42634.1"/>
    </source>
</evidence>
<dbReference type="Pfam" id="PF21162">
    <property type="entry name" value="ETFQO_UQ-bd"/>
    <property type="match status" value="1"/>
</dbReference>
<name>A0A832I2Y9_UNCEI</name>
<evidence type="ECO:0000256" key="4">
    <source>
        <dbReference type="ARBA" id="ARBA00022448"/>
    </source>
</evidence>
<dbReference type="InterPro" id="IPR007859">
    <property type="entry name" value="ETF-QO/FixX_C"/>
</dbReference>
<evidence type="ECO:0000256" key="10">
    <source>
        <dbReference type="ARBA" id="ARBA00023002"/>
    </source>
</evidence>
<evidence type="ECO:0000256" key="14">
    <source>
        <dbReference type="ARBA" id="ARBA00023136"/>
    </source>
</evidence>
<dbReference type="PANTHER" id="PTHR10617">
    <property type="entry name" value="ELECTRON TRANSFER FLAVOPROTEIN-UBIQUINONE OXIDOREDUCTASE"/>
    <property type="match status" value="1"/>
</dbReference>
<dbReference type="Pfam" id="PF05187">
    <property type="entry name" value="Fer4_ETF_QO"/>
    <property type="match status" value="1"/>
</dbReference>
<dbReference type="GO" id="GO:0051539">
    <property type="term" value="F:4 iron, 4 sulfur cluster binding"/>
    <property type="evidence" value="ECO:0007669"/>
    <property type="project" value="UniProtKB-UniRule"/>
</dbReference>
<keyword evidence="13 15" id="KW-0830">Ubiquinone</keyword>
<comment type="function">
    <text evidence="2 15">Accepts electrons from ETF and reduces ubiquinone.</text>
</comment>
<evidence type="ECO:0000256" key="12">
    <source>
        <dbReference type="ARBA" id="ARBA00023014"/>
    </source>
</evidence>
<evidence type="ECO:0000256" key="11">
    <source>
        <dbReference type="ARBA" id="ARBA00023004"/>
    </source>
</evidence>
<evidence type="ECO:0000256" key="15">
    <source>
        <dbReference type="RuleBase" id="RU366068"/>
    </source>
</evidence>
<dbReference type="InterPro" id="IPR017896">
    <property type="entry name" value="4Fe4S_Fe-S-bd"/>
</dbReference>
<dbReference type="EMBL" id="DSQF01000008">
    <property type="protein sequence ID" value="HGZ42634.1"/>
    <property type="molecule type" value="Genomic_DNA"/>
</dbReference>
<proteinExistence type="predicted"/>
<comment type="cofactor">
    <cofactor evidence="1 15">
        <name>FAD</name>
        <dbReference type="ChEBI" id="CHEBI:57692"/>
    </cofactor>
</comment>
<keyword evidence="12 15" id="KW-0411">Iron-sulfur</keyword>
<dbReference type="PROSITE" id="PS51379">
    <property type="entry name" value="4FE4S_FER_2"/>
    <property type="match status" value="1"/>
</dbReference>